<dbReference type="Pfam" id="PF04675">
    <property type="entry name" value="DNA_ligase_A_N"/>
    <property type="match status" value="1"/>
</dbReference>
<comment type="cofactor">
    <cofactor evidence="1">
        <name>Mg(2+)</name>
        <dbReference type="ChEBI" id="CHEBI:18420"/>
    </cofactor>
</comment>
<dbReference type="GO" id="GO:0003910">
    <property type="term" value="F:DNA ligase (ATP) activity"/>
    <property type="evidence" value="ECO:0007669"/>
    <property type="project" value="UniProtKB-EC"/>
</dbReference>
<feature type="domain" description="ATP-dependent DNA ligase family profile" evidence="20">
    <location>
        <begin position="795"/>
        <end position="927"/>
    </location>
</feature>
<dbReference type="Gene3D" id="3.30.470.30">
    <property type="entry name" value="DNA ligase/mRNA capping enzyme"/>
    <property type="match status" value="1"/>
</dbReference>
<dbReference type="InterPro" id="IPR001357">
    <property type="entry name" value="BRCT_dom"/>
</dbReference>
<dbReference type="InterPro" id="IPR011990">
    <property type="entry name" value="TPR-like_helical_dom_sf"/>
</dbReference>
<evidence type="ECO:0000256" key="13">
    <source>
        <dbReference type="ARBA" id="ARBA00023172"/>
    </source>
</evidence>
<dbReference type="GO" id="GO:0005634">
    <property type="term" value="C:nucleus"/>
    <property type="evidence" value="ECO:0007669"/>
    <property type="project" value="UniProtKB-SubCell"/>
</dbReference>
<dbReference type="SUPFAM" id="SSF52113">
    <property type="entry name" value="BRCT domain"/>
    <property type="match status" value="1"/>
</dbReference>
<dbReference type="PROSITE" id="PS50160">
    <property type="entry name" value="DNA_LIGASE_A3"/>
    <property type="match status" value="1"/>
</dbReference>
<dbReference type="Gene3D" id="1.25.40.10">
    <property type="entry name" value="Tetratricopeptide repeat domain"/>
    <property type="match status" value="2"/>
</dbReference>
<gene>
    <name evidence="22" type="ORF">ABMA28_006840</name>
</gene>
<dbReference type="Gene3D" id="2.40.50.140">
    <property type="entry name" value="Nucleic acid-binding proteins"/>
    <property type="match status" value="1"/>
</dbReference>
<keyword evidence="9" id="KW-0547">Nucleotide-binding</keyword>
<dbReference type="InterPro" id="IPR044125">
    <property type="entry name" value="Adenylation_DNA_ligase_IV"/>
</dbReference>
<dbReference type="SUPFAM" id="SSF48452">
    <property type="entry name" value="TPR-like"/>
    <property type="match status" value="1"/>
</dbReference>
<dbReference type="SUPFAM" id="SSF50249">
    <property type="entry name" value="Nucleic acid-binding proteins"/>
    <property type="match status" value="1"/>
</dbReference>
<evidence type="ECO:0000256" key="19">
    <source>
        <dbReference type="RuleBase" id="RU004196"/>
    </source>
</evidence>
<dbReference type="Gene3D" id="3.40.50.10190">
    <property type="entry name" value="BRCT domain"/>
    <property type="match status" value="2"/>
</dbReference>
<proteinExistence type="inferred from homology"/>
<dbReference type="GO" id="GO:0046872">
    <property type="term" value="F:metal ion binding"/>
    <property type="evidence" value="ECO:0007669"/>
    <property type="project" value="UniProtKB-KW"/>
</dbReference>
<protein>
    <recommendedName>
        <fullName evidence="5">DNA ligase 4</fullName>
        <ecNumber evidence="4">6.5.1.1</ecNumber>
    </recommendedName>
    <alternativeName>
        <fullName evidence="17">DNA ligase IV</fullName>
    </alternativeName>
    <alternativeName>
        <fullName evidence="16">Polydeoxyribonucleotide synthase [ATP] 4</fullName>
    </alternativeName>
</protein>
<dbReference type="EC" id="6.5.1.1" evidence="4"/>
<comment type="catalytic activity">
    <reaction evidence="18">
        <text>ATP + (deoxyribonucleotide)n-3'-hydroxyl + 5'-phospho-(deoxyribonucleotide)m = (deoxyribonucleotide)n+m + AMP + diphosphate.</text>
        <dbReference type="EC" id="6.5.1.1"/>
    </reaction>
</comment>
<keyword evidence="10" id="KW-0227">DNA damage</keyword>
<dbReference type="GO" id="GO:0006310">
    <property type="term" value="P:DNA recombination"/>
    <property type="evidence" value="ECO:0007669"/>
    <property type="project" value="UniProtKB-KW"/>
</dbReference>
<evidence type="ECO:0000256" key="2">
    <source>
        <dbReference type="ARBA" id="ARBA00004123"/>
    </source>
</evidence>
<dbReference type="PROSITE" id="PS50172">
    <property type="entry name" value="BRCT"/>
    <property type="match status" value="1"/>
</dbReference>
<sequence length="1326" mass="149671">MDFLQPGSSSNVIMEIDIESNVEKDLTNKFLSGEMSFAEYSNEWYNVEDEEDIDDENKRSDEDQSSPYAHLVGRGIRRRKCTRLSPALMGLMGEANLRFVRGDKEMAEKMCHEIIKQVPTAAEPYQTLAQIYENDAEKSLQFSLLAAHLSPSDANEWLRLANISKQRNDNRQEMLCYTQAIRADPHNLDIHLKRLEVLGILEEMKFPMHSINISRVKCYHKIVTSLPASEGEAIMKYAKMAATLYHNSNELERSLEVMGAAYKKCSSLFTQEDTNILLELLISRKQYQTCLDIFVANVGVEIEAEIQTVENSDGVIEEQTNYLNCTIPENLPIDLRSKLLVCFIHLGSINLVQTLLHDFLSNDVEKAGDLYMDIEEALSSAGYHELAMKLLDPLVKNNSFDLGAVWLKHAECLHNLGREDDAVESYYKVLKHVPQHPDARRKLFGILEKKGKIDEALSILQQDYRYVVSASLLHEQCLALKKYNHLLKYLENSTFFPIMRLLLPKHERDRSPYNLKEAKLGPLLVKVLSLSKQSPVAQRLLNFRSVNNAQDSDFAGVAYFALKGIVGKNKGVLTVGDINTILDKIATAEVGNKGPVLDEALGYAIKNLTPEQLKWFIRLILKDLRLGVESKRILAAFHPDAPEYFDTCNSLSKMCEELEDGDTRPLELGIKMFCAISPMLSERLDVTEIERQLRFENKTYIVENKFDGERFQVHMENGIFEYFSRKGHTYSDNYGKTYESGLLTPYLKNCFDPEVSSFIIDGEMMGWHKAHQHYSSKGISFDVKKITLNSVFRPCFCAFDVLYYNGKALVGPQEKGGLPLKDRLEILDSMFTNATGVIQHSTRQTVKDGTDVLNKLNDAIENQEEGIVVKDAESYYMASRRNAGWYKVKPEYTEGTMDDLDLVVIGADEAANKKQGRAKSFHVACIDVNGETRRWVSVGRVATGLTGEERGNLCMALEKHWVSTRNTPPPPQLDFNKEKPDFWILPEHSTVFQVRATELIKSTGFGTDYTLRFPRVIKIRDDKPVGDVMTLSQFNQLVTNKGPVVKLSSTQVNKDLMGEATLRKKRPAEVLKVADQFLTTPSGGVEVVSKALLGRKVCILSEDEDCKKSELRSIVEWHSGTFVSNIGPDTWCAVVGRITRRESEIIKTQEVDVTTTGWLRSLPPADSPCLLPPLEMLSMKKATKLALSRDFDCFGDSYTEPVDEATLRKCFEKMDRTEPSIYLTKREMLKLDRELFGSCNPYSFLRACSLHVACRSGPLALKAAMFGATLGDALSPALTHVVLPASTPPADIARVKDNVNVKVVSEEWLEACFARKELVSEEDFLL</sequence>
<evidence type="ECO:0000256" key="8">
    <source>
        <dbReference type="ARBA" id="ARBA00022737"/>
    </source>
</evidence>
<evidence type="ECO:0000256" key="6">
    <source>
        <dbReference type="ARBA" id="ARBA00022598"/>
    </source>
</evidence>
<evidence type="ECO:0000256" key="17">
    <source>
        <dbReference type="ARBA" id="ARBA00031942"/>
    </source>
</evidence>
<evidence type="ECO:0000256" key="7">
    <source>
        <dbReference type="ARBA" id="ARBA00022723"/>
    </source>
</evidence>
<evidence type="ECO:0000256" key="14">
    <source>
        <dbReference type="ARBA" id="ARBA00023204"/>
    </source>
</evidence>
<dbReference type="InterPro" id="IPR019734">
    <property type="entry name" value="TPR_rpt"/>
</dbReference>
<dbReference type="NCBIfam" id="TIGR00574">
    <property type="entry name" value="dnl1"/>
    <property type="match status" value="1"/>
</dbReference>
<dbReference type="InterPro" id="IPR012340">
    <property type="entry name" value="NA-bd_OB-fold"/>
</dbReference>
<name>A0ABD0TNM7_LOXSC</name>
<dbReference type="InterPro" id="IPR012308">
    <property type="entry name" value="DNA_ligase_ATP-dep_N"/>
</dbReference>
<evidence type="ECO:0000259" key="20">
    <source>
        <dbReference type="PROSITE" id="PS50160"/>
    </source>
</evidence>
<evidence type="ECO:0000256" key="11">
    <source>
        <dbReference type="ARBA" id="ARBA00022840"/>
    </source>
</evidence>
<dbReference type="InterPro" id="IPR012310">
    <property type="entry name" value="DNA_ligase_ATP-dep_cent"/>
</dbReference>
<evidence type="ECO:0000256" key="15">
    <source>
        <dbReference type="ARBA" id="ARBA00023242"/>
    </source>
</evidence>
<keyword evidence="14" id="KW-0234">DNA repair</keyword>
<dbReference type="InterPro" id="IPR000977">
    <property type="entry name" value="DNA_ligase_ATP-dep"/>
</dbReference>
<dbReference type="Proteomes" id="UP001549921">
    <property type="component" value="Unassembled WGS sequence"/>
</dbReference>
<evidence type="ECO:0000256" key="5">
    <source>
        <dbReference type="ARBA" id="ARBA00022073"/>
    </source>
</evidence>
<keyword evidence="8" id="KW-0677">Repeat</keyword>
<evidence type="ECO:0000256" key="9">
    <source>
        <dbReference type="ARBA" id="ARBA00022741"/>
    </source>
</evidence>
<comment type="similarity">
    <text evidence="3 19">Belongs to the ATP-dependent DNA ligase family.</text>
</comment>
<dbReference type="CDD" id="cd07903">
    <property type="entry name" value="Adenylation_DNA_ligase_IV"/>
    <property type="match status" value="1"/>
</dbReference>
<dbReference type="Pfam" id="PF04679">
    <property type="entry name" value="DNA_ligase_A_C"/>
    <property type="match status" value="1"/>
</dbReference>
<comment type="caution">
    <text evidence="22">The sequence shown here is derived from an EMBL/GenBank/DDBJ whole genome shotgun (WGS) entry which is preliminary data.</text>
</comment>
<keyword evidence="6" id="KW-0436">Ligase</keyword>
<dbReference type="GO" id="GO:0005524">
    <property type="term" value="F:ATP binding"/>
    <property type="evidence" value="ECO:0007669"/>
    <property type="project" value="UniProtKB-KW"/>
</dbReference>
<evidence type="ECO:0000256" key="12">
    <source>
        <dbReference type="ARBA" id="ARBA00022842"/>
    </source>
</evidence>
<keyword evidence="15" id="KW-0539">Nucleus</keyword>
<evidence type="ECO:0000256" key="3">
    <source>
        <dbReference type="ARBA" id="ARBA00007572"/>
    </source>
</evidence>
<keyword evidence="11" id="KW-0067">ATP-binding</keyword>
<feature type="domain" description="BRCT" evidence="21">
    <location>
        <begin position="1266"/>
        <end position="1326"/>
    </location>
</feature>
<dbReference type="SMART" id="SM00028">
    <property type="entry name" value="TPR"/>
    <property type="match status" value="3"/>
</dbReference>
<evidence type="ECO:0000313" key="23">
    <source>
        <dbReference type="Proteomes" id="UP001549921"/>
    </source>
</evidence>
<dbReference type="Pfam" id="PF11411">
    <property type="entry name" value="DNA_ligase_IV"/>
    <property type="match status" value="1"/>
</dbReference>
<dbReference type="InterPro" id="IPR036599">
    <property type="entry name" value="DNA_ligase_N_sf"/>
</dbReference>
<dbReference type="InterPro" id="IPR036420">
    <property type="entry name" value="BRCT_dom_sf"/>
</dbReference>
<dbReference type="EMBL" id="JBEDNZ010000002">
    <property type="protein sequence ID" value="KAL0850934.1"/>
    <property type="molecule type" value="Genomic_DNA"/>
</dbReference>
<comment type="subcellular location">
    <subcellularLocation>
        <location evidence="2">Nucleus</location>
    </subcellularLocation>
</comment>
<dbReference type="Pfam" id="PF01068">
    <property type="entry name" value="DNA_ligase_A_M"/>
    <property type="match status" value="1"/>
</dbReference>
<dbReference type="InterPro" id="IPR021536">
    <property type="entry name" value="DNA_ligase_IV_dom"/>
</dbReference>
<dbReference type="PANTHER" id="PTHR45997:SF1">
    <property type="entry name" value="DNA LIGASE 4"/>
    <property type="match status" value="1"/>
</dbReference>
<dbReference type="GO" id="GO:0006281">
    <property type="term" value="P:DNA repair"/>
    <property type="evidence" value="ECO:0007669"/>
    <property type="project" value="UniProtKB-KW"/>
</dbReference>
<evidence type="ECO:0000256" key="4">
    <source>
        <dbReference type="ARBA" id="ARBA00012727"/>
    </source>
</evidence>
<evidence type="ECO:0000259" key="21">
    <source>
        <dbReference type="PROSITE" id="PS50172"/>
    </source>
</evidence>
<keyword evidence="7" id="KW-0479">Metal-binding</keyword>
<evidence type="ECO:0000256" key="18">
    <source>
        <dbReference type="ARBA" id="ARBA00034003"/>
    </source>
</evidence>
<dbReference type="Gene3D" id="1.10.3260.10">
    <property type="entry name" value="DNA ligase, ATP-dependent, N-terminal domain"/>
    <property type="match status" value="1"/>
</dbReference>
<evidence type="ECO:0000256" key="10">
    <source>
        <dbReference type="ARBA" id="ARBA00022763"/>
    </source>
</evidence>
<evidence type="ECO:0000256" key="16">
    <source>
        <dbReference type="ARBA" id="ARBA00030676"/>
    </source>
</evidence>
<dbReference type="PANTHER" id="PTHR45997">
    <property type="entry name" value="DNA LIGASE 4"/>
    <property type="match status" value="1"/>
</dbReference>
<dbReference type="SUPFAM" id="SSF56091">
    <property type="entry name" value="DNA ligase/mRNA capping enzyme, catalytic domain"/>
    <property type="match status" value="1"/>
</dbReference>
<dbReference type="InterPro" id="IPR012309">
    <property type="entry name" value="DNA_ligase_ATP-dep_C"/>
</dbReference>
<dbReference type="InterPro" id="IPR029710">
    <property type="entry name" value="LIG4"/>
</dbReference>
<keyword evidence="13" id="KW-0233">DNA recombination</keyword>
<organism evidence="22 23">
    <name type="scientific">Loxostege sticticalis</name>
    <name type="common">Beet webworm moth</name>
    <dbReference type="NCBI Taxonomy" id="481309"/>
    <lineage>
        <taxon>Eukaryota</taxon>
        <taxon>Metazoa</taxon>
        <taxon>Ecdysozoa</taxon>
        <taxon>Arthropoda</taxon>
        <taxon>Hexapoda</taxon>
        <taxon>Insecta</taxon>
        <taxon>Pterygota</taxon>
        <taxon>Neoptera</taxon>
        <taxon>Endopterygota</taxon>
        <taxon>Lepidoptera</taxon>
        <taxon>Glossata</taxon>
        <taxon>Ditrysia</taxon>
        <taxon>Pyraloidea</taxon>
        <taxon>Crambidae</taxon>
        <taxon>Pyraustinae</taxon>
        <taxon>Loxostege</taxon>
    </lineage>
</organism>
<keyword evidence="12" id="KW-0460">Magnesium</keyword>
<accession>A0ABD0TNM7</accession>
<reference evidence="22 23" key="1">
    <citation type="submission" date="2024-06" db="EMBL/GenBank/DDBJ databases">
        <title>A chromosome-level genome assembly of beet webworm, Loxostege sticticalis.</title>
        <authorList>
            <person name="Zhang Y."/>
        </authorList>
    </citation>
    <scope>NUCLEOTIDE SEQUENCE [LARGE SCALE GENOMIC DNA]</scope>
    <source>
        <strain evidence="22">AQ028</strain>
        <tissue evidence="22">Male pupae</tissue>
    </source>
</reference>
<evidence type="ECO:0000313" key="22">
    <source>
        <dbReference type="EMBL" id="KAL0850934.1"/>
    </source>
</evidence>
<evidence type="ECO:0000256" key="1">
    <source>
        <dbReference type="ARBA" id="ARBA00001946"/>
    </source>
</evidence>